<comment type="caution">
    <text evidence="2">The sequence shown here is derived from an EMBL/GenBank/DDBJ whole genome shotgun (WGS) entry which is preliminary data.</text>
</comment>
<feature type="region of interest" description="Disordered" evidence="1">
    <location>
        <begin position="66"/>
        <end position="88"/>
    </location>
</feature>
<evidence type="ECO:0000256" key="1">
    <source>
        <dbReference type="SAM" id="MobiDB-lite"/>
    </source>
</evidence>
<evidence type="ECO:0000313" key="2">
    <source>
        <dbReference type="EMBL" id="TFU21914.1"/>
    </source>
</evidence>
<accession>A0A4Y9F2N7</accession>
<dbReference type="Proteomes" id="UP000297951">
    <property type="component" value="Unassembled WGS sequence"/>
</dbReference>
<dbReference type="RefSeq" id="WP_135013002.1">
    <property type="nucleotide sequence ID" value="NZ_JADGLK010000025.1"/>
</dbReference>
<sequence>MHSIADHEEARRLLKETLAAYRLLDRMTVSCTRQDYIRQLKHARLLAASLKFQLDRVDAPARYALGGIPHHKTPYPHNKGGAGGSIRG</sequence>
<proteinExistence type="predicted"/>
<gene>
    <name evidence="2" type="ORF">E4U03_07845</name>
</gene>
<name>A0A4Y9F2N7_9MICC</name>
<protein>
    <submittedName>
        <fullName evidence="2">Uncharacterized protein</fullName>
    </submittedName>
</protein>
<dbReference type="AlphaFoldDB" id="A0A4Y9F2N7"/>
<evidence type="ECO:0000313" key="3">
    <source>
        <dbReference type="Proteomes" id="UP000297951"/>
    </source>
</evidence>
<dbReference type="EMBL" id="SPQC01000025">
    <property type="protein sequence ID" value="TFU21914.1"/>
    <property type="molecule type" value="Genomic_DNA"/>
</dbReference>
<organism evidence="2 3">
    <name type="scientific">Rothia nasimurium</name>
    <dbReference type="NCBI Taxonomy" id="85336"/>
    <lineage>
        <taxon>Bacteria</taxon>
        <taxon>Bacillati</taxon>
        <taxon>Actinomycetota</taxon>
        <taxon>Actinomycetes</taxon>
        <taxon>Micrococcales</taxon>
        <taxon>Micrococcaceae</taxon>
        <taxon>Rothia</taxon>
    </lineage>
</organism>
<reference evidence="2 3" key="1">
    <citation type="submission" date="2019-03" db="EMBL/GenBank/DDBJ databases">
        <title>Diversity of the mouse oral microbiome.</title>
        <authorList>
            <person name="Joseph S."/>
            <person name="Aduse-Opoku J."/>
            <person name="Curtis M."/>
            <person name="Wade W."/>
            <person name="Hashim A."/>
        </authorList>
    </citation>
    <scope>NUCLEOTIDE SEQUENCE [LARGE SCALE GENOMIC DNA]</scope>
    <source>
        <strain evidence="3">irhom_31</strain>
    </source>
</reference>